<name>A0A267E8V8_9PLAT</name>
<dbReference type="AlphaFoldDB" id="A0A267E8V8"/>
<feature type="transmembrane region" description="Helical" evidence="1">
    <location>
        <begin position="33"/>
        <end position="54"/>
    </location>
</feature>
<keyword evidence="1" id="KW-1133">Transmembrane helix</keyword>
<protein>
    <submittedName>
        <fullName evidence="2">Uncharacterized protein</fullName>
    </submittedName>
</protein>
<evidence type="ECO:0000313" key="3">
    <source>
        <dbReference type="Proteomes" id="UP000215902"/>
    </source>
</evidence>
<keyword evidence="1" id="KW-0472">Membrane</keyword>
<feature type="transmembrane region" description="Helical" evidence="1">
    <location>
        <begin position="115"/>
        <end position="142"/>
    </location>
</feature>
<dbReference type="EMBL" id="NIVC01002511">
    <property type="protein sequence ID" value="PAA57259.1"/>
    <property type="molecule type" value="Genomic_DNA"/>
</dbReference>
<dbReference type="Proteomes" id="UP000215902">
    <property type="component" value="Unassembled WGS sequence"/>
</dbReference>
<accession>A0A267E8V8</accession>
<keyword evidence="3" id="KW-1185">Reference proteome</keyword>
<evidence type="ECO:0000256" key="1">
    <source>
        <dbReference type="SAM" id="Phobius"/>
    </source>
</evidence>
<keyword evidence="1" id="KW-0812">Transmembrane</keyword>
<feature type="non-terminal residue" evidence="2">
    <location>
        <position position="1"/>
    </location>
</feature>
<organism evidence="2 3">
    <name type="scientific">Macrostomum lignano</name>
    <dbReference type="NCBI Taxonomy" id="282301"/>
    <lineage>
        <taxon>Eukaryota</taxon>
        <taxon>Metazoa</taxon>
        <taxon>Spiralia</taxon>
        <taxon>Lophotrochozoa</taxon>
        <taxon>Platyhelminthes</taxon>
        <taxon>Rhabditophora</taxon>
        <taxon>Macrostomorpha</taxon>
        <taxon>Macrostomida</taxon>
        <taxon>Macrostomidae</taxon>
        <taxon>Macrostomum</taxon>
    </lineage>
</organism>
<reference evidence="2 3" key="1">
    <citation type="submission" date="2017-06" db="EMBL/GenBank/DDBJ databases">
        <title>A platform for efficient transgenesis in Macrostomum lignano, a flatworm model organism for stem cell research.</title>
        <authorList>
            <person name="Berezikov E."/>
        </authorList>
    </citation>
    <scope>NUCLEOTIDE SEQUENCE [LARGE SCALE GENOMIC DNA]</scope>
    <source>
        <strain evidence="2">DV1</strain>
        <tissue evidence="2">Whole organism</tissue>
    </source>
</reference>
<proteinExistence type="predicted"/>
<gene>
    <name evidence="2" type="ORF">BOX15_Mlig020482g1</name>
</gene>
<evidence type="ECO:0000313" key="2">
    <source>
        <dbReference type="EMBL" id="PAA57259.1"/>
    </source>
</evidence>
<sequence length="287" mass="31087">SQNQNAILMTEAKTSIKVRQITRPSMNNRGDKHILYALLLVCLVASLSLSQSVASALICQLNTQLSEEQLCQSVLVTSFCTAVATVAGVALQVVTASSIRRRNSLNQVNSASIRWYIGAICLSISTIALAITSLVTTLLLGLDYTSMQIHQLLLDNNVTRVPLLAGDALIVRQHNCLDPLSLAKKASTASSILFSGFDVALFEKTKDACPGESAAFMRLQLNVIAFNACLVTILLLAGVRQAALAWMQMLLPWIQPHQQQQQQVEQLNLQEMAPMVANMPAIASNTV</sequence>
<comment type="caution">
    <text evidence="2">The sequence shown here is derived from an EMBL/GenBank/DDBJ whole genome shotgun (WGS) entry which is preliminary data.</text>
</comment>
<feature type="transmembrane region" description="Helical" evidence="1">
    <location>
        <begin position="219"/>
        <end position="239"/>
    </location>
</feature>
<feature type="transmembrane region" description="Helical" evidence="1">
    <location>
        <begin position="74"/>
        <end position="94"/>
    </location>
</feature>